<dbReference type="RefSeq" id="XP_030617165.1">
    <property type="nucleotide sequence ID" value="XM_030761305.1"/>
</dbReference>
<evidence type="ECO:0000256" key="11">
    <source>
        <dbReference type="ARBA" id="ARBA00023015"/>
    </source>
</evidence>
<keyword evidence="20" id="KW-1185">Reference proteome</keyword>
<keyword evidence="5" id="KW-0158">Chromosome</keyword>
<keyword evidence="11" id="KW-0805">Transcription regulation</keyword>
<dbReference type="EC" id="2.1.1.362" evidence="4"/>
<evidence type="ECO:0000313" key="21">
    <source>
        <dbReference type="RefSeq" id="XP_030617165.1"/>
    </source>
</evidence>
<evidence type="ECO:0000256" key="1">
    <source>
        <dbReference type="ARBA" id="ARBA00004123"/>
    </source>
</evidence>
<dbReference type="GeneID" id="111181001"/>
<dbReference type="InterPro" id="IPR044425">
    <property type="entry name" value="KMT5C_SET"/>
</dbReference>
<sequence>MGPDRVTARELCENDDLATSLVLDPYLGFRTHKMNVSPVPPLRRQHHLRSALEAFLRQRDLEAAYRALTLGGWMAHYFQSRGPRQEAALKTHIYRYLRAFLPESGFTILPCTRYSMETNGAKIVSTRAWKKNEKLELLVGCIAELREADEGLLRAGENDFSIMYSTRKRSAQLWLGPAAFINHDCKPNCKFVPADGNAACVKVLRDIEPGDEVTCFYGEGFFGEKNEHCECYTCERRGEGAFRLQPKEPLPPRPVDKYELRETKRRLQQGLDGPRACAHPPPLRRDLFCGECGAGPCPVGLSSSAAPPAPAPSLPSARLVPPGTPTWSPRQDLTPEHPSLHLSPSEEHRSGVGGVAAGLSRSSSPLKRPCSHSCPFLSPLPLPWASTAACQPLRPPPCGARPDASPLWLQWLPQPQLRVRPRRRRRPQPRRAPAPPVLRAARVSLHRWGGCGPHCCLRAEALVALGPAARARWAPQQDWHWARRYGLPYVVRVDLSRVAPAPPATATPVPAGTPGPIPIPKQALAFAPFSPPKRLRLVVSHGSIDLDVNGDGP</sequence>
<dbReference type="PROSITE" id="PS50280">
    <property type="entry name" value="SET"/>
    <property type="match status" value="1"/>
</dbReference>
<evidence type="ECO:0000256" key="9">
    <source>
        <dbReference type="ARBA" id="ARBA00022691"/>
    </source>
</evidence>
<keyword evidence="10" id="KW-0156">Chromatin regulator</keyword>
<dbReference type="InterPro" id="IPR046341">
    <property type="entry name" value="SET_dom_sf"/>
</dbReference>
<dbReference type="PROSITE" id="PS51570">
    <property type="entry name" value="SAM_MT43_SUVAR420_2"/>
    <property type="match status" value="1"/>
</dbReference>
<evidence type="ECO:0000256" key="16">
    <source>
        <dbReference type="ARBA" id="ARBA00048602"/>
    </source>
</evidence>
<dbReference type="InterPro" id="IPR041938">
    <property type="entry name" value="Hist-Lys_N-MTase_N"/>
</dbReference>
<dbReference type="GO" id="GO:0006281">
    <property type="term" value="P:DNA repair"/>
    <property type="evidence" value="ECO:0007669"/>
    <property type="project" value="Ensembl"/>
</dbReference>
<dbReference type="SUPFAM" id="SSF82199">
    <property type="entry name" value="SET domain"/>
    <property type="match status" value="1"/>
</dbReference>
<comment type="subcellular location">
    <subcellularLocation>
        <location evidence="2">Chromosome</location>
    </subcellularLocation>
    <subcellularLocation>
        <location evidence="1">Nucleus</location>
    </subcellularLocation>
</comment>
<evidence type="ECO:0000256" key="17">
    <source>
        <dbReference type="ARBA" id="ARBA00048710"/>
    </source>
</evidence>
<dbReference type="GO" id="GO:0140944">
    <property type="term" value="F:histone H4K20 monomethyltransferase activity"/>
    <property type="evidence" value="ECO:0007669"/>
    <property type="project" value="UniProtKB-EC"/>
</dbReference>
<keyword evidence="9" id="KW-0949">S-adenosyl-L-methionine</keyword>
<dbReference type="GO" id="GO:0140941">
    <property type="term" value="F:histone H4K20me methyltransferase activity"/>
    <property type="evidence" value="ECO:0007669"/>
    <property type="project" value="UniProtKB-EC"/>
</dbReference>
<keyword evidence="8" id="KW-0808">Transferase</keyword>
<dbReference type="InterPro" id="IPR025790">
    <property type="entry name" value="Suv4-20_animal"/>
</dbReference>
<evidence type="ECO:0000256" key="12">
    <source>
        <dbReference type="ARBA" id="ARBA00023163"/>
    </source>
</evidence>
<dbReference type="GO" id="GO:0045830">
    <property type="term" value="P:positive regulation of isotype switching"/>
    <property type="evidence" value="ECO:0007669"/>
    <property type="project" value="Ensembl"/>
</dbReference>
<keyword evidence="12" id="KW-0804">Transcription</keyword>
<dbReference type="Gene3D" id="1.10.10.1700">
    <property type="entry name" value="Histone-lysine N-methyltransferase"/>
    <property type="match status" value="1"/>
</dbReference>
<evidence type="ECO:0000256" key="14">
    <source>
        <dbReference type="ARBA" id="ARBA00031786"/>
    </source>
</evidence>
<protein>
    <recommendedName>
        <fullName evidence="14">[histone H4]-N-methyl-L-lysine20 N-methyltransferase KMT5B</fullName>
        <ecNumber evidence="3">2.1.1.361</ecNumber>
        <ecNumber evidence="4">2.1.1.362</ecNumber>
    </recommendedName>
    <alternativeName>
        <fullName evidence="15">[histone H4]-lysine20 N-methyltransferase KMT5B</fullName>
    </alternativeName>
</protein>
<dbReference type="GO" id="GO:0032259">
    <property type="term" value="P:methylation"/>
    <property type="evidence" value="ECO:0007669"/>
    <property type="project" value="UniProtKB-KW"/>
</dbReference>
<feature type="region of interest" description="Disordered" evidence="18">
    <location>
        <begin position="303"/>
        <end position="362"/>
    </location>
</feature>
<dbReference type="FunFam" id="2.170.270.10:FF:000006">
    <property type="entry name" value="Histone-lysine N-methyltransferase"/>
    <property type="match status" value="1"/>
</dbReference>
<dbReference type="GO" id="GO:1904047">
    <property type="term" value="F:S-adenosyl-L-methionine binding"/>
    <property type="evidence" value="ECO:0007669"/>
    <property type="project" value="Ensembl"/>
</dbReference>
<dbReference type="CTD" id="84787"/>
<organism evidence="20 21">
    <name type="scientific">Delphinapterus leucas</name>
    <name type="common">Beluga whale</name>
    <dbReference type="NCBI Taxonomy" id="9749"/>
    <lineage>
        <taxon>Eukaryota</taxon>
        <taxon>Metazoa</taxon>
        <taxon>Chordata</taxon>
        <taxon>Craniata</taxon>
        <taxon>Vertebrata</taxon>
        <taxon>Euteleostomi</taxon>
        <taxon>Mammalia</taxon>
        <taxon>Eutheria</taxon>
        <taxon>Laurasiatheria</taxon>
        <taxon>Artiodactyla</taxon>
        <taxon>Whippomorpha</taxon>
        <taxon>Cetacea</taxon>
        <taxon>Odontoceti</taxon>
        <taxon>Monodontidae</taxon>
        <taxon>Delphinapterus</taxon>
    </lineage>
</organism>
<dbReference type="InParanoid" id="A0A7F8K9A3"/>
<evidence type="ECO:0000256" key="2">
    <source>
        <dbReference type="ARBA" id="ARBA00004286"/>
    </source>
</evidence>
<dbReference type="InterPro" id="IPR039977">
    <property type="entry name" value="Suv4-20/Set9"/>
</dbReference>
<evidence type="ECO:0000256" key="7">
    <source>
        <dbReference type="ARBA" id="ARBA00022603"/>
    </source>
</evidence>
<feature type="compositionally biased region" description="Basic and acidic residues" evidence="18">
    <location>
        <begin position="333"/>
        <end position="350"/>
    </location>
</feature>
<comment type="catalytic activity">
    <reaction evidence="17">
        <text>N(6)-methyl-L-lysyl(20)-[histone H4] + S-adenosyl-L-methionine = N(6),N(6)-dimethyl-L-lysyl(20)-[histone H4] + S-adenosyl-L-homocysteine + H(+)</text>
        <dbReference type="Rhea" id="RHEA:60348"/>
        <dbReference type="Rhea" id="RHEA-COMP:15555"/>
        <dbReference type="Rhea" id="RHEA-COMP:15556"/>
        <dbReference type="ChEBI" id="CHEBI:15378"/>
        <dbReference type="ChEBI" id="CHEBI:57856"/>
        <dbReference type="ChEBI" id="CHEBI:59789"/>
        <dbReference type="ChEBI" id="CHEBI:61929"/>
        <dbReference type="ChEBI" id="CHEBI:61976"/>
        <dbReference type="EC" id="2.1.1.362"/>
    </reaction>
    <physiologicalReaction direction="left-to-right" evidence="17">
        <dbReference type="Rhea" id="RHEA:60349"/>
    </physiologicalReaction>
</comment>
<keyword evidence="7" id="KW-0489">Methyltransferase</keyword>
<reference evidence="21" key="1">
    <citation type="submission" date="2025-08" db="UniProtKB">
        <authorList>
            <consortium name="RefSeq"/>
        </authorList>
    </citation>
    <scope>IDENTIFICATION</scope>
    <source>
        <tissue evidence="21">Blood</tissue>
    </source>
</reference>
<dbReference type="PANTHER" id="PTHR12977">
    <property type="entry name" value="SUPPRESSOR OF VARIEGATION 4-20-RELATED"/>
    <property type="match status" value="1"/>
</dbReference>
<dbReference type="GO" id="GO:0005654">
    <property type="term" value="C:nucleoplasm"/>
    <property type="evidence" value="ECO:0007669"/>
    <property type="project" value="Ensembl"/>
</dbReference>
<dbReference type="FunFam" id="1.10.10.1700:FF:000001">
    <property type="entry name" value="Histone-lysine N-methyltransferase"/>
    <property type="match status" value="1"/>
</dbReference>
<dbReference type="CDD" id="cd19185">
    <property type="entry name" value="SET_KMT5C"/>
    <property type="match status" value="1"/>
</dbReference>
<accession>A0A7F8K9A3</accession>
<dbReference type="GO" id="GO:0003682">
    <property type="term" value="F:chromatin binding"/>
    <property type="evidence" value="ECO:0007669"/>
    <property type="project" value="Ensembl"/>
</dbReference>
<evidence type="ECO:0000256" key="4">
    <source>
        <dbReference type="ARBA" id="ARBA00012188"/>
    </source>
</evidence>
<dbReference type="PANTHER" id="PTHR12977:SF11">
    <property type="entry name" value="HISTONE-LYSINE N-METHYLTRANSFERASE KMT5C"/>
    <property type="match status" value="1"/>
</dbReference>
<keyword evidence="6" id="KW-0678">Repressor</keyword>
<dbReference type="InterPro" id="IPR001214">
    <property type="entry name" value="SET_dom"/>
</dbReference>
<proteinExistence type="predicted"/>
<dbReference type="FunCoup" id="A0A7F8K9A3">
    <property type="interactions" value="694"/>
</dbReference>
<dbReference type="EC" id="2.1.1.361" evidence="3"/>
<evidence type="ECO:0000256" key="8">
    <source>
        <dbReference type="ARBA" id="ARBA00022679"/>
    </source>
</evidence>
<feature type="domain" description="SET" evidence="19">
    <location>
        <begin position="104"/>
        <end position="218"/>
    </location>
</feature>
<comment type="catalytic activity">
    <reaction evidence="16">
        <text>N(6),N(6)-dimethyl-L-lysyl(20)-[histone H4] + S-adenosyl-L-methionine = N(6),N(6),N(6)-trimethyl-L-lysyl(20)-[histone H4] + S-adenosyl-L-homocysteine + H(+)</text>
        <dbReference type="Rhea" id="RHEA:61992"/>
        <dbReference type="Rhea" id="RHEA-COMP:15556"/>
        <dbReference type="Rhea" id="RHEA-COMP:15998"/>
        <dbReference type="ChEBI" id="CHEBI:15378"/>
        <dbReference type="ChEBI" id="CHEBI:57856"/>
        <dbReference type="ChEBI" id="CHEBI:59789"/>
        <dbReference type="ChEBI" id="CHEBI:61961"/>
        <dbReference type="ChEBI" id="CHEBI:61976"/>
    </reaction>
    <physiologicalReaction direction="left-to-right" evidence="16">
        <dbReference type="Rhea" id="RHEA:61993"/>
    </physiologicalReaction>
</comment>
<evidence type="ECO:0000256" key="3">
    <source>
        <dbReference type="ARBA" id="ARBA00012187"/>
    </source>
</evidence>
<dbReference type="GO" id="GO:0005721">
    <property type="term" value="C:pericentric heterochromatin"/>
    <property type="evidence" value="ECO:0007669"/>
    <property type="project" value="Ensembl"/>
</dbReference>
<evidence type="ECO:0000256" key="10">
    <source>
        <dbReference type="ARBA" id="ARBA00022853"/>
    </source>
</evidence>
<name>A0A7F8K9A3_DELLE</name>
<dbReference type="AlphaFoldDB" id="A0A7F8K9A3"/>
<evidence type="ECO:0000256" key="6">
    <source>
        <dbReference type="ARBA" id="ARBA00022491"/>
    </source>
</evidence>
<evidence type="ECO:0000256" key="13">
    <source>
        <dbReference type="ARBA" id="ARBA00023242"/>
    </source>
</evidence>
<evidence type="ECO:0000313" key="20">
    <source>
        <dbReference type="Proteomes" id="UP000248483"/>
    </source>
</evidence>
<evidence type="ECO:0000256" key="15">
    <source>
        <dbReference type="ARBA" id="ARBA00031835"/>
    </source>
</evidence>
<dbReference type="Proteomes" id="UP000248483">
    <property type="component" value="Unplaced"/>
</dbReference>
<dbReference type="Gene3D" id="2.170.270.10">
    <property type="entry name" value="SET domain"/>
    <property type="match status" value="1"/>
</dbReference>
<evidence type="ECO:0000256" key="5">
    <source>
        <dbReference type="ARBA" id="ARBA00022454"/>
    </source>
</evidence>
<dbReference type="GO" id="GO:2001034">
    <property type="term" value="P:positive regulation of double-strand break repair via nonhomologous end joining"/>
    <property type="evidence" value="ECO:0007669"/>
    <property type="project" value="Ensembl"/>
</dbReference>
<evidence type="ECO:0000256" key="18">
    <source>
        <dbReference type="SAM" id="MobiDB-lite"/>
    </source>
</evidence>
<dbReference type="SMART" id="SM00317">
    <property type="entry name" value="SET"/>
    <property type="match status" value="1"/>
</dbReference>
<keyword evidence="13" id="KW-0539">Nucleus</keyword>
<evidence type="ECO:0000259" key="19">
    <source>
        <dbReference type="PROSITE" id="PS50280"/>
    </source>
</evidence>
<dbReference type="GO" id="GO:0042393">
    <property type="term" value="F:histone binding"/>
    <property type="evidence" value="ECO:0007669"/>
    <property type="project" value="Ensembl"/>
</dbReference>
<gene>
    <name evidence="21" type="primary">KMT5C</name>
</gene>
<dbReference type="Pfam" id="PF00856">
    <property type="entry name" value="SET"/>
    <property type="match status" value="1"/>
</dbReference>
<dbReference type="GO" id="GO:0000779">
    <property type="term" value="C:condensed chromosome, centromeric region"/>
    <property type="evidence" value="ECO:0007669"/>
    <property type="project" value="Ensembl"/>
</dbReference>